<protein>
    <submittedName>
        <fullName evidence="1">Uncharacterized protein</fullName>
    </submittedName>
</protein>
<evidence type="ECO:0000313" key="1">
    <source>
        <dbReference type="EMBL" id="GAA5251860.1"/>
    </source>
</evidence>
<proteinExistence type="predicted"/>
<reference evidence="1 2" key="1">
    <citation type="journal article" date="2024" name="Microbiol. Immunol.">
        <title>Discovery of a novel spotted fever group Rickettsia, 'Candidatus Rickettsia kedanie,' in unfed larval chigger mites, Leptotrombidium scutellare.</title>
        <authorList>
            <person name="Ogawa M."/>
            <person name="Matsutani M."/>
            <person name="Katayama T."/>
            <person name="Takada N."/>
            <person name="Noda S."/>
            <person name="Takahashi M."/>
            <person name="Kageyama D."/>
            <person name="Hanaoka N."/>
            <person name="Ebihara H."/>
        </authorList>
    </citation>
    <scope>NUCLEOTIDE SEQUENCE [LARGE SCALE GENOMIC DNA]</scope>
    <source>
        <strain evidence="1 2">KNCP2-13</strain>
    </source>
</reference>
<sequence length="41" mass="4880">MNTKTAKEKMAIIEPYPDFIIKDKNLLREIYPNDINKELNN</sequence>
<dbReference type="RefSeq" id="WP_412707564.1">
    <property type="nucleotide sequence ID" value="NZ_BAABMM010000006.1"/>
</dbReference>
<accession>A0ABP9TSY0</accession>
<dbReference type="EMBL" id="BAABMM010000006">
    <property type="protein sequence ID" value="GAA5251860.1"/>
    <property type="molecule type" value="Genomic_DNA"/>
</dbReference>
<comment type="caution">
    <text evidence="1">The sequence shown here is derived from an EMBL/GenBank/DDBJ whole genome shotgun (WGS) entry which is preliminary data.</text>
</comment>
<keyword evidence="2" id="KW-1185">Reference proteome</keyword>
<dbReference type="Proteomes" id="UP001628124">
    <property type="component" value="Unassembled WGS sequence"/>
</dbReference>
<gene>
    <name evidence="1" type="ORF">KNCP2_01480</name>
</gene>
<name>A0ABP9TSY0_9RICK</name>
<evidence type="ECO:0000313" key="2">
    <source>
        <dbReference type="Proteomes" id="UP001628124"/>
    </source>
</evidence>
<organism evidence="1 2">
    <name type="scientific">Candidatus Rickettsia kedanie</name>
    <dbReference type="NCBI Taxonomy" id="3115352"/>
    <lineage>
        <taxon>Bacteria</taxon>
        <taxon>Pseudomonadati</taxon>
        <taxon>Pseudomonadota</taxon>
        <taxon>Alphaproteobacteria</taxon>
        <taxon>Rickettsiales</taxon>
        <taxon>Rickettsiaceae</taxon>
        <taxon>Rickettsieae</taxon>
        <taxon>Rickettsia</taxon>
        <taxon>spotted fever group</taxon>
    </lineage>
</organism>